<protein>
    <recommendedName>
        <fullName evidence="4">Holin</fullName>
    </recommendedName>
</protein>
<keyword evidence="1" id="KW-1133">Transmembrane helix</keyword>
<dbReference type="OrthoDB" id="9850201at2"/>
<organism evidence="2 3">
    <name type="scientific">Kibdelosporangium phytohabitans</name>
    <dbReference type="NCBI Taxonomy" id="860235"/>
    <lineage>
        <taxon>Bacteria</taxon>
        <taxon>Bacillati</taxon>
        <taxon>Actinomycetota</taxon>
        <taxon>Actinomycetes</taxon>
        <taxon>Pseudonocardiales</taxon>
        <taxon>Pseudonocardiaceae</taxon>
        <taxon>Kibdelosporangium</taxon>
    </lineage>
</organism>
<dbReference type="EMBL" id="CP012752">
    <property type="protein sequence ID" value="ALG06862.1"/>
    <property type="molecule type" value="Genomic_DNA"/>
</dbReference>
<keyword evidence="1" id="KW-0472">Membrane</keyword>
<proteinExistence type="predicted"/>
<gene>
    <name evidence="2" type="ORF">AOZ06_07875</name>
</gene>
<evidence type="ECO:0000256" key="1">
    <source>
        <dbReference type="SAM" id="Phobius"/>
    </source>
</evidence>
<keyword evidence="1" id="KW-0812">Transmembrane</keyword>
<feature type="transmembrane region" description="Helical" evidence="1">
    <location>
        <begin position="6"/>
        <end position="25"/>
    </location>
</feature>
<keyword evidence="3" id="KW-1185">Reference proteome</keyword>
<sequence>MTTQALLTMAIGVVIPLANGLLTKYEARKARVYLQLVLNAANGFVVEWLNALTTGTDYNVREALVNSLLSLVVAIASQAGVWAPLGASDAAKRSLVGAGSARN</sequence>
<name>A0A0N9HL81_9PSEU</name>
<reference evidence="2 3" key="1">
    <citation type="submission" date="2015-07" db="EMBL/GenBank/DDBJ databases">
        <title>Genome sequencing of Kibdelosporangium phytohabitans.</title>
        <authorList>
            <person name="Qin S."/>
            <person name="Xing K."/>
        </authorList>
    </citation>
    <scope>NUCLEOTIDE SEQUENCE [LARGE SCALE GENOMIC DNA]</scope>
    <source>
        <strain evidence="2 3">KLBMP1111</strain>
    </source>
</reference>
<evidence type="ECO:0008006" key="4">
    <source>
        <dbReference type="Google" id="ProtNLM"/>
    </source>
</evidence>
<dbReference type="Proteomes" id="UP000063699">
    <property type="component" value="Chromosome"/>
</dbReference>
<dbReference type="RefSeq" id="WP_054288834.1">
    <property type="nucleotide sequence ID" value="NZ_CP012752.1"/>
</dbReference>
<dbReference type="KEGG" id="kphy:AOZ06_07875"/>
<feature type="transmembrane region" description="Helical" evidence="1">
    <location>
        <begin position="63"/>
        <end position="85"/>
    </location>
</feature>
<evidence type="ECO:0000313" key="2">
    <source>
        <dbReference type="EMBL" id="ALG06862.1"/>
    </source>
</evidence>
<dbReference type="AlphaFoldDB" id="A0A0N9HL81"/>
<dbReference type="STRING" id="860235.AOZ06_07875"/>
<accession>A0A0N9HL81</accession>
<evidence type="ECO:0000313" key="3">
    <source>
        <dbReference type="Proteomes" id="UP000063699"/>
    </source>
</evidence>